<dbReference type="EMBL" id="BKCJ010004639">
    <property type="protein sequence ID" value="GEU62231.1"/>
    <property type="molecule type" value="Genomic_DNA"/>
</dbReference>
<gene>
    <name evidence="2" type="ORF">Tci_034209</name>
</gene>
<comment type="caution">
    <text evidence="2">The sequence shown here is derived from an EMBL/GenBank/DDBJ whole genome shotgun (WGS) entry which is preliminary data.</text>
</comment>
<evidence type="ECO:0000256" key="1">
    <source>
        <dbReference type="SAM" id="MobiDB-lite"/>
    </source>
</evidence>
<reference evidence="2" key="1">
    <citation type="journal article" date="2019" name="Sci. Rep.">
        <title>Draft genome of Tanacetum cinerariifolium, the natural source of mosquito coil.</title>
        <authorList>
            <person name="Yamashiro T."/>
            <person name="Shiraishi A."/>
            <person name="Satake H."/>
            <person name="Nakayama K."/>
        </authorList>
    </citation>
    <scope>NUCLEOTIDE SEQUENCE</scope>
</reference>
<dbReference type="AlphaFoldDB" id="A0A699GQE2"/>
<feature type="region of interest" description="Disordered" evidence="1">
    <location>
        <begin position="816"/>
        <end position="839"/>
    </location>
</feature>
<sequence>MYVRLKRTVRPNSGRATPRLREPSGDSKSLNRGSPSRHVAVGRFRKAVAVILVLAVDAQRHVGQRLEVERRHQVDHHLGQAARTAAVFAHLHVVVAGDNAQRVLVFLGNGVVGAIDFRILHDDVALQLQARHGGRTPAQFHLGADVLHAALVQLRHLGARVDLRNAALRAARGRIDVTVDVDRAARREVVVERRHRRAEATRQVAQADLVLADMLDRADFHGLAVDDRQVGGTEVVQVLQAGQAERVRRQAIHRQRLAEAVVAADRPAEAVVGDDVAVAPGHVGLQVLPAYADVHLEFAAHGFPVVEQVGGVAVATDLADKPAPAGQNGATLGQARPHLVALRIDRDQVDQARLVGYVADHQRLLEVGRVIVAAFIDAEGQVVGALEIERLLGLQVQRRAARLGIGNERDHEVQVGRGRHRRTVVQVAARHAACLGVALDEVFAADVGKRCARVAGRDIEEAHQLGIDEVAAERGAVRGRDHIVLVAGVEEVGRRGRVVTGKHGIKAVAAGGVAQPARHFPAVGKLVRTAQREHLEIRVDAVLLVHGAAAIFADHVEAAVVLRGRGAVGKVDAERLDIALADGGGIGRRAGVGKARHRDRQVLVERRAVVDHQYVGARGGLAVVAGVHQVAAYLAATVGRVAGIAHAVAAAVEAADRAGQVRRQRARDKRVLAQEAVVGILHLVAARQAVAAGAGHVVDGGAQAVRIQDAAGAALDQFHALGHQVVADKDVVVHERRFRFLVGRQAIDQLRREAVAARHRQAAHGDVVAGLSRAAALGIDAGEVGQHVGRAHRRQTLDFLAAQRVDRERGVFLGGALRHAGDDDHGGRAPGKSPGLPNG</sequence>
<organism evidence="2">
    <name type="scientific">Tanacetum cinerariifolium</name>
    <name type="common">Dalmatian daisy</name>
    <name type="synonym">Chrysanthemum cinerariifolium</name>
    <dbReference type="NCBI Taxonomy" id="118510"/>
    <lineage>
        <taxon>Eukaryota</taxon>
        <taxon>Viridiplantae</taxon>
        <taxon>Streptophyta</taxon>
        <taxon>Embryophyta</taxon>
        <taxon>Tracheophyta</taxon>
        <taxon>Spermatophyta</taxon>
        <taxon>Magnoliopsida</taxon>
        <taxon>eudicotyledons</taxon>
        <taxon>Gunneridae</taxon>
        <taxon>Pentapetalae</taxon>
        <taxon>asterids</taxon>
        <taxon>campanulids</taxon>
        <taxon>Asterales</taxon>
        <taxon>Asteraceae</taxon>
        <taxon>Asteroideae</taxon>
        <taxon>Anthemideae</taxon>
        <taxon>Anthemidinae</taxon>
        <taxon>Tanacetum</taxon>
    </lineage>
</organism>
<name>A0A699GQE2_TANCI</name>
<protein>
    <submittedName>
        <fullName evidence="2">Uncharacterized protein</fullName>
    </submittedName>
</protein>
<accession>A0A699GQE2</accession>
<proteinExistence type="predicted"/>
<feature type="region of interest" description="Disordered" evidence="1">
    <location>
        <begin position="1"/>
        <end position="37"/>
    </location>
</feature>
<evidence type="ECO:0000313" key="2">
    <source>
        <dbReference type="EMBL" id="GEU62231.1"/>
    </source>
</evidence>